<sequence>MQANGSLAANHDILIVDDRPENLRLLESFLVAEGYQVRTAMNGEMALLSMSARVPDLVLLDIRMPGMDGYEVCRQLKSNPDTMGVPIIFVSAQDDTHAKVEAFKSGGVDYISKPFANEEVIARVRTHLQLVEYQHNLEFRIQEGVQEISKLNEELELTQNEMVFTLGALMEKRDIETGKHVQRVAEFSRLLARLYGLDDETVKLIHQAAPFHDVGKVAIPDRILNKPGALFSEEWEIMKTHAIKGYELFRHSHRPVLRMAAIIAKEHHERWDGRGYPYGIQGDNIHVAGRIVILADVFDALTHARSYKEAWSIEKTLAYIQENRGTIFDPAMVDLFLDNLVEFAQIQFELSD</sequence>
<dbReference type="Pfam" id="PF00072">
    <property type="entry name" value="Response_reg"/>
    <property type="match status" value="1"/>
</dbReference>
<dbReference type="Gene3D" id="1.10.3210.10">
    <property type="entry name" value="Hypothetical protein af1432"/>
    <property type="match status" value="1"/>
</dbReference>
<dbReference type="Pfam" id="PF13487">
    <property type="entry name" value="HD_5"/>
    <property type="match status" value="1"/>
</dbReference>
<keyword evidence="5" id="KW-1185">Reference proteome</keyword>
<reference evidence="4 5" key="1">
    <citation type="journal article" date="2014" name="PLoS ONE">
        <title>Physiological and genomic features of a novel sulfur-oxidizing gammaproteobacterium belonging to a previously uncultivated symbiotic lineage isolated from a hydrothermal vent.</title>
        <authorList>
            <person name="Nunoura T."/>
            <person name="Takaki Y."/>
            <person name="Kazama H."/>
            <person name="Kakuta J."/>
            <person name="Shimamura S."/>
            <person name="Makita H."/>
            <person name="Hirai M."/>
            <person name="Miyazaki M."/>
            <person name="Takai K."/>
        </authorList>
    </citation>
    <scope>NUCLEOTIDE SEQUENCE [LARGE SCALE GENOMIC DNA]</scope>
    <source>
        <strain evidence="4 5">Hiromi1</strain>
    </source>
</reference>
<organism evidence="4 5">
    <name type="scientific">Thiolapillus brandeum</name>
    <dbReference type="NCBI Taxonomy" id="1076588"/>
    <lineage>
        <taxon>Bacteria</taxon>
        <taxon>Pseudomonadati</taxon>
        <taxon>Pseudomonadota</taxon>
        <taxon>Gammaproteobacteria</taxon>
        <taxon>Chromatiales</taxon>
        <taxon>Sedimenticolaceae</taxon>
        <taxon>Thiolapillus</taxon>
    </lineage>
</organism>
<gene>
    <name evidence="4" type="ORF">TBH_C2562</name>
</gene>
<dbReference type="EMBL" id="AP012273">
    <property type="protein sequence ID" value="BAO45468.1"/>
    <property type="molecule type" value="Genomic_DNA"/>
</dbReference>
<dbReference type="GO" id="GO:0008081">
    <property type="term" value="F:phosphoric diester hydrolase activity"/>
    <property type="evidence" value="ECO:0007669"/>
    <property type="project" value="UniProtKB-ARBA"/>
</dbReference>
<dbReference type="CDD" id="cd00077">
    <property type="entry name" value="HDc"/>
    <property type="match status" value="1"/>
</dbReference>
<dbReference type="PROSITE" id="PS51832">
    <property type="entry name" value="HD_GYP"/>
    <property type="match status" value="1"/>
</dbReference>
<dbReference type="SMART" id="SM00471">
    <property type="entry name" value="HDc"/>
    <property type="match status" value="1"/>
</dbReference>
<dbReference type="PROSITE" id="PS50110">
    <property type="entry name" value="RESPONSE_REGULATORY"/>
    <property type="match status" value="1"/>
</dbReference>
<dbReference type="PANTHER" id="PTHR45228:SF5">
    <property type="entry name" value="CYCLIC DI-GMP PHOSPHODIESTERASE VC_1348-RELATED"/>
    <property type="match status" value="1"/>
</dbReference>
<dbReference type="GO" id="GO:0000160">
    <property type="term" value="P:phosphorelay signal transduction system"/>
    <property type="evidence" value="ECO:0007669"/>
    <property type="project" value="InterPro"/>
</dbReference>
<dbReference type="Proteomes" id="UP000031631">
    <property type="component" value="Chromosome"/>
</dbReference>
<dbReference type="KEGG" id="tbn:TBH_C2562"/>
<dbReference type="InterPro" id="IPR001789">
    <property type="entry name" value="Sig_transdc_resp-reg_receiver"/>
</dbReference>
<feature type="modified residue" description="4-aspartylphosphate" evidence="1">
    <location>
        <position position="61"/>
    </location>
</feature>
<dbReference type="InterPro" id="IPR052020">
    <property type="entry name" value="Cyclic_di-GMP/3'3'-cGAMP_PDE"/>
</dbReference>
<evidence type="ECO:0000313" key="5">
    <source>
        <dbReference type="Proteomes" id="UP000031631"/>
    </source>
</evidence>
<dbReference type="OrthoDB" id="9816273at2"/>
<dbReference type="SMART" id="SM00448">
    <property type="entry name" value="REC"/>
    <property type="match status" value="1"/>
</dbReference>
<accession>A0A7U6GKX3</accession>
<dbReference type="PANTHER" id="PTHR45228">
    <property type="entry name" value="CYCLIC DI-GMP PHOSPHODIESTERASE TM_0186-RELATED"/>
    <property type="match status" value="1"/>
</dbReference>
<keyword evidence="1" id="KW-0597">Phosphoprotein</keyword>
<evidence type="ECO:0000256" key="1">
    <source>
        <dbReference type="PROSITE-ProRule" id="PRU00169"/>
    </source>
</evidence>
<dbReference type="InterPro" id="IPR037522">
    <property type="entry name" value="HD_GYP_dom"/>
</dbReference>
<dbReference type="SUPFAM" id="SSF52172">
    <property type="entry name" value="CheY-like"/>
    <property type="match status" value="1"/>
</dbReference>
<dbReference type="AlphaFoldDB" id="A0A7U6GKX3"/>
<dbReference type="CDD" id="cd19920">
    <property type="entry name" value="REC_PA4781-like"/>
    <property type="match status" value="1"/>
</dbReference>
<feature type="domain" description="Response regulatory" evidence="2">
    <location>
        <begin position="12"/>
        <end position="128"/>
    </location>
</feature>
<dbReference type="SUPFAM" id="SSF109604">
    <property type="entry name" value="HD-domain/PDEase-like"/>
    <property type="match status" value="1"/>
</dbReference>
<name>A0A7U6GKX3_9GAMM</name>
<evidence type="ECO:0000259" key="2">
    <source>
        <dbReference type="PROSITE" id="PS50110"/>
    </source>
</evidence>
<proteinExistence type="predicted"/>
<dbReference type="Gene3D" id="3.40.50.2300">
    <property type="match status" value="1"/>
</dbReference>
<evidence type="ECO:0000313" key="4">
    <source>
        <dbReference type="EMBL" id="BAO45468.1"/>
    </source>
</evidence>
<feature type="domain" description="HD-GYP" evidence="3">
    <location>
        <begin position="155"/>
        <end position="352"/>
    </location>
</feature>
<dbReference type="InterPro" id="IPR011006">
    <property type="entry name" value="CheY-like_superfamily"/>
</dbReference>
<dbReference type="InterPro" id="IPR003607">
    <property type="entry name" value="HD/PDEase_dom"/>
</dbReference>
<dbReference type="RefSeq" id="WP_041069145.1">
    <property type="nucleotide sequence ID" value="NZ_AP012273.1"/>
</dbReference>
<protein>
    <submittedName>
        <fullName evidence="4">Two-component response regulator</fullName>
    </submittedName>
</protein>
<evidence type="ECO:0000259" key="3">
    <source>
        <dbReference type="PROSITE" id="PS51832"/>
    </source>
</evidence>